<organism evidence="5 6">
    <name type="scientific">Psychroflexus maritimus</name>
    <dbReference type="NCBI Taxonomy" id="2714865"/>
    <lineage>
        <taxon>Bacteria</taxon>
        <taxon>Pseudomonadati</taxon>
        <taxon>Bacteroidota</taxon>
        <taxon>Flavobacteriia</taxon>
        <taxon>Flavobacteriales</taxon>
        <taxon>Flavobacteriaceae</taxon>
        <taxon>Psychroflexus</taxon>
    </lineage>
</organism>
<comment type="similarity">
    <text evidence="1">Belongs to the DNA polymerase type-Y family.</text>
</comment>
<feature type="domain" description="UmuC" evidence="4">
    <location>
        <begin position="2"/>
        <end position="188"/>
    </location>
</feature>
<dbReference type="Proteomes" id="UP000643701">
    <property type="component" value="Unassembled WGS sequence"/>
</dbReference>
<keyword evidence="2" id="KW-0227">DNA damage</keyword>
<dbReference type="GO" id="GO:0006281">
    <property type="term" value="P:DNA repair"/>
    <property type="evidence" value="ECO:0007669"/>
    <property type="project" value="InterPro"/>
</dbReference>
<dbReference type="GO" id="GO:0003887">
    <property type="term" value="F:DNA-directed DNA polymerase activity"/>
    <property type="evidence" value="ECO:0007669"/>
    <property type="project" value="UniProtKB-KW"/>
</dbReference>
<proteinExistence type="inferred from homology"/>
<dbReference type="PANTHER" id="PTHR11076">
    <property type="entry name" value="DNA REPAIR POLYMERASE UMUC / TRANSFERASE FAMILY MEMBER"/>
    <property type="match status" value="1"/>
</dbReference>
<evidence type="ECO:0000256" key="1">
    <source>
        <dbReference type="ARBA" id="ARBA00010945"/>
    </source>
</evidence>
<dbReference type="EMBL" id="JAANAS010000116">
    <property type="protein sequence ID" value="NGZ90923.1"/>
    <property type="molecule type" value="Genomic_DNA"/>
</dbReference>
<keyword evidence="6" id="KW-1185">Reference proteome</keyword>
<dbReference type="SUPFAM" id="SSF56672">
    <property type="entry name" value="DNA/RNA polymerases"/>
    <property type="match status" value="1"/>
</dbReference>
<dbReference type="Gene3D" id="3.30.1490.100">
    <property type="entry name" value="DNA polymerase, Y-family, little finger domain"/>
    <property type="match status" value="1"/>
</dbReference>
<dbReference type="PANTHER" id="PTHR11076:SF33">
    <property type="entry name" value="DNA POLYMERASE KAPPA"/>
    <property type="match status" value="1"/>
</dbReference>
<gene>
    <name evidence="5" type="ORF">G7034_11755</name>
</gene>
<evidence type="ECO:0000256" key="2">
    <source>
        <dbReference type="ARBA" id="ARBA00023199"/>
    </source>
</evidence>
<dbReference type="AlphaFoldDB" id="A0A967AG39"/>
<evidence type="ECO:0000259" key="4">
    <source>
        <dbReference type="PROSITE" id="PS50173"/>
    </source>
</evidence>
<dbReference type="PROSITE" id="PS50173">
    <property type="entry name" value="UMUC"/>
    <property type="match status" value="1"/>
</dbReference>
<dbReference type="CDD" id="cd01700">
    <property type="entry name" value="PolY_Pol_V_umuC"/>
    <property type="match status" value="1"/>
</dbReference>
<accession>A0A967AG39</accession>
<dbReference type="InterPro" id="IPR043128">
    <property type="entry name" value="Rev_trsase/Diguanyl_cyclase"/>
</dbReference>
<dbReference type="Gene3D" id="3.40.1170.60">
    <property type="match status" value="1"/>
</dbReference>
<name>A0A967AG39_9FLAO</name>
<evidence type="ECO:0000256" key="3">
    <source>
        <dbReference type="ARBA" id="ARBA00023236"/>
    </source>
</evidence>
<dbReference type="Gene3D" id="3.30.70.270">
    <property type="match status" value="1"/>
</dbReference>
<dbReference type="InterPro" id="IPR050116">
    <property type="entry name" value="DNA_polymerase-Y"/>
</dbReference>
<dbReference type="InterPro" id="IPR043502">
    <property type="entry name" value="DNA/RNA_pol_sf"/>
</dbReference>
<dbReference type="InterPro" id="IPR025188">
    <property type="entry name" value="DUF4113"/>
</dbReference>
<keyword evidence="2" id="KW-0741">SOS mutagenesis</keyword>
<dbReference type="GO" id="GO:0003684">
    <property type="term" value="F:damaged DNA binding"/>
    <property type="evidence" value="ECO:0007669"/>
    <property type="project" value="InterPro"/>
</dbReference>
<dbReference type="GO" id="GO:0042276">
    <property type="term" value="P:error-prone translesion synthesis"/>
    <property type="evidence" value="ECO:0007669"/>
    <property type="project" value="TreeGrafter"/>
</dbReference>
<dbReference type="InterPro" id="IPR001126">
    <property type="entry name" value="UmuC"/>
</dbReference>
<dbReference type="RefSeq" id="WP_166401149.1">
    <property type="nucleotide sequence ID" value="NZ_JAANAS010000116.1"/>
</dbReference>
<evidence type="ECO:0000313" key="5">
    <source>
        <dbReference type="EMBL" id="NGZ90923.1"/>
    </source>
</evidence>
<sequence length="421" mass="48463">MFALVDCNNFYASCERVFKPNLQRQPICILSNNDGCVIARSNEAKALGIPMGAPAFKFEKFFKANNVRIFSSNYALYGDMSARVMNLLAEFTPEIEVYSIDESFLKFTGFEQFFDLHLHAQKMKKRVEQGTGIPISIGIAPTKALAKVANRVAKKFPERTQGSYIIYTEEQRIKALKWLKIEDVWGIGRQHSIRLQKQQVFTAYDFTKLNDHWVKKQMSVVGLRLKKELEGKPTLDLEDVANKKAIATTRSFDRQYEDFSYIKERVSSFAVSCGEKMRKQKSCCNLIYVFIKTNRFQQNKPQYGRGISIQLPYPTNSSIDLMKHAIDGLKKIYKKGYAYKKAGVIVMGLVPEGRRQLALFTEENPKHDQLMKKIDELNRKVGRYKIKFGAQDLSKTWKMKQEHLSQAYTTSLQQIIEVKSS</sequence>
<dbReference type="SUPFAM" id="SSF100879">
    <property type="entry name" value="Lesion bypass DNA polymerase (Y-family), little finger domain"/>
    <property type="match status" value="1"/>
</dbReference>
<keyword evidence="3" id="KW-0742">SOS response</keyword>
<protein>
    <submittedName>
        <fullName evidence="5">Y-family DNA polymerase</fullName>
    </submittedName>
</protein>
<comment type="caution">
    <text evidence="5">The sequence shown here is derived from an EMBL/GenBank/DDBJ whole genome shotgun (WGS) entry which is preliminary data.</text>
</comment>
<reference evidence="5" key="1">
    <citation type="submission" date="2020-03" db="EMBL/GenBank/DDBJ databases">
        <title>Psychroflexus Maritimus sp. nov., isolate from marine sediment.</title>
        <authorList>
            <person name="Zhong Y.-L."/>
        </authorList>
    </citation>
    <scope>NUCLEOTIDE SEQUENCE</scope>
    <source>
        <strain evidence="5">C1</strain>
    </source>
</reference>
<dbReference type="InterPro" id="IPR017961">
    <property type="entry name" value="DNA_pol_Y-fam_little_finger"/>
</dbReference>
<dbReference type="InterPro" id="IPR036775">
    <property type="entry name" value="DNA_pol_Y-fam_lit_finger_sf"/>
</dbReference>
<dbReference type="Pfam" id="PF11799">
    <property type="entry name" value="IMS_C"/>
    <property type="match status" value="1"/>
</dbReference>
<dbReference type="GO" id="GO:0009432">
    <property type="term" value="P:SOS response"/>
    <property type="evidence" value="ECO:0007669"/>
    <property type="project" value="UniProtKB-KW"/>
</dbReference>
<evidence type="ECO:0000313" key="6">
    <source>
        <dbReference type="Proteomes" id="UP000643701"/>
    </source>
</evidence>
<dbReference type="Pfam" id="PF13438">
    <property type="entry name" value="DUF4113"/>
    <property type="match status" value="1"/>
</dbReference>
<dbReference type="Pfam" id="PF00817">
    <property type="entry name" value="IMS"/>
    <property type="match status" value="1"/>
</dbReference>